<evidence type="ECO:0000313" key="3">
    <source>
        <dbReference type="Proteomes" id="UP001189756"/>
    </source>
</evidence>
<feature type="domain" description="AbiEi antitoxin N-terminal" evidence="1">
    <location>
        <begin position="6"/>
        <end position="53"/>
    </location>
</feature>
<proteinExistence type="predicted"/>
<accession>A0AAD2EZ04</accession>
<comment type="caution">
    <text evidence="2">The sequence shown here is derived from an EMBL/GenBank/DDBJ whole genome shotgun (WGS) entry which is preliminary data.</text>
</comment>
<dbReference type="Proteomes" id="UP001189756">
    <property type="component" value="Unassembled WGS sequence"/>
</dbReference>
<organism evidence="2 3">
    <name type="scientific">Ralstonia thomasii</name>
    <dbReference type="NCBI Taxonomy" id="3058596"/>
    <lineage>
        <taxon>Bacteria</taxon>
        <taxon>Pseudomonadati</taxon>
        <taxon>Pseudomonadota</taxon>
        <taxon>Betaproteobacteria</taxon>
        <taxon>Burkholderiales</taxon>
        <taxon>Burkholderiaceae</taxon>
        <taxon>Ralstonia</taxon>
    </lineage>
</organism>
<protein>
    <recommendedName>
        <fullName evidence="1">AbiEi antitoxin N-terminal domain-containing protein</fullName>
    </recommendedName>
</protein>
<dbReference type="Pfam" id="PF13338">
    <property type="entry name" value="AbiEi_4"/>
    <property type="match status" value="1"/>
</dbReference>
<dbReference type="InterPro" id="IPR025159">
    <property type="entry name" value="AbiEi_N"/>
</dbReference>
<reference evidence="2" key="1">
    <citation type="submission" date="2023-07" db="EMBL/GenBank/DDBJ databases">
        <authorList>
            <person name="Peeters C."/>
        </authorList>
    </citation>
    <scope>NUCLEOTIDE SEQUENCE</scope>
    <source>
        <strain evidence="2">R-77560</strain>
    </source>
</reference>
<name>A0AAD2EZ04_9RALS</name>
<evidence type="ECO:0000313" key="2">
    <source>
        <dbReference type="EMBL" id="CAJ0782697.1"/>
    </source>
</evidence>
<dbReference type="RefSeq" id="WP_024542031.1">
    <property type="nucleotide sequence ID" value="NZ_CATZAZ010000002.1"/>
</dbReference>
<gene>
    <name evidence="2" type="ORF">R77560_00936</name>
</gene>
<evidence type="ECO:0000259" key="1">
    <source>
        <dbReference type="Pfam" id="PF13338"/>
    </source>
</evidence>
<sequence length="201" mass="22118">MDTAADKLLDLARSQGLVRPSDLTLTCVPRVALTRAVRRGQLERVGRGLYGLPDRSVSAHGSLAAVARRVPKGVICLLTALSFHEVTTQLPFQVWLAIDNKAATPKLDCPPLRLVRFSGAALIEGIEEHVVDGVTVRVTGVAKTVADCFKYRNKIGLDVALEALREAWTTRRMTSDEIWRYAKICRVANVMRPYLESLPVA</sequence>
<dbReference type="AlphaFoldDB" id="A0AAD2EZ04"/>
<dbReference type="EMBL" id="CATZAZ010000002">
    <property type="protein sequence ID" value="CAJ0782697.1"/>
    <property type="molecule type" value="Genomic_DNA"/>
</dbReference>